<name>A0A1H4RHT6_9BRAD</name>
<gene>
    <name evidence="2" type="ORF">SAMN05444171_1120</name>
</gene>
<feature type="signal peptide" evidence="1">
    <location>
        <begin position="1"/>
        <end position="20"/>
    </location>
</feature>
<protein>
    <submittedName>
        <fullName evidence="2">Uncharacterized protein</fullName>
    </submittedName>
</protein>
<dbReference type="OrthoDB" id="8240716at2"/>
<dbReference type="EMBL" id="FNTI01000001">
    <property type="protein sequence ID" value="SEC31429.1"/>
    <property type="molecule type" value="Genomic_DNA"/>
</dbReference>
<evidence type="ECO:0000313" key="2">
    <source>
        <dbReference type="EMBL" id="SEC31429.1"/>
    </source>
</evidence>
<dbReference type="AlphaFoldDB" id="A0A1H4RHT6"/>
<dbReference type="RefSeq" id="WP_143039610.1">
    <property type="nucleotide sequence ID" value="NZ_FNTI01000001.1"/>
</dbReference>
<evidence type="ECO:0000313" key="3">
    <source>
        <dbReference type="Proteomes" id="UP000183208"/>
    </source>
</evidence>
<accession>A0A1H4RHT6</accession>
<dbReference type="Proteomes" id="UP000183208">
    <property type="component" value="Unassembled WGS sequence"/>
</dbReference>
<sequence length="91" mass="10366">MKKTSFIVMAIAFIASSASAMPMGGLHKASVIPFQAVEVKIICEQDGLCIKRGRKPVARWVYGEGAFYGPYNGPRYYGNPRYRYSWLPQWW</sequence>
<feature type="chain" id="PRO_5010220097" evidence="1">
    <location>
        <begin position="21"/>
        <end position="91"/>
    </location>
</feature>
<keyword evidence="1" id="KW-0732">Signal</keyword>
<proteinExistence type="predicted"/>
<evidence type="ECO:0000256" key="1">
    <source>
        <dbReference type="SAM" id="SignalP"/>
    </source>
</evidence>
<organism evidence="2 3">
    <name type="scientific">Bradyrhizobium lablabi</name>
    <dbReference type="NCBI Taxonomy" id="722472"/>
    <lineage>
        <taxon>Bacteria</taxon>
        <taxon>Pseudomonadati</taxon>
        <taxon>Pseudomonadota</taxon>
        <taxon>Alphaproteobacteria</taxon>
        <taxon>Hyphomicrobiales</taxon>
        <taxon>Nitrobacteraceae</taxon>
        <taxon>Bradyrhizobium</taxon>
    </lineage>
</organism>
<reference evidence="2 3" key="1">
    <citation type="submission" date="2016-10" db="EMBL/GenBank/DDBJ databases">
        <authorList>
            <person name="de Groot N.N."/>
        </authorList>
    </citation>
    <scope>NUCLEOTIDE SEQUENCE [LARGE SCALE GENOMIC DNA]</scope>
    <source>
        <strain evidence="2 3">GAS522</strain>
    </source>
</reference>